<protein>
    <recommendedName>
        <fullName evidence="4">Lipocalin/cytosolic fatty-acid binding domain-containing protein</fullName>
    </recommendedName>
</protein>
<evidence type="ECO:0000313" key="5">
    <source>
        <dbReference type="EMBL" id="KIA96604.1"/>
    </source>
</evidence>
<name>A0A0C1G937_9SPHI</name>
<sequence length="176" mass="20025">MNTKTTCLLVGLLALSLIYSCASIPKNAKAVQPFLPDAYLGKWYEIARFDYIFERNLDNVTANYSKGKNGEIKVLNKGFNYKKQKWSSSEGIAKFTGAENTAALKVSFFRPIYAAYNVIAIDKDYKYAMVAGKNLNYLWLLSRQKTMPMALQRAYLKQAEEIGYDTGKLIYVKHDK</sequence>
<gene>
    <name evidence="5" type="ORF">OC25_02415</name>
</gene>
<dbReference type="InterPro" id="IPR002446">
    <property type="entry name" value="Lipocalin_bac"/>
</dbReference>
<feature type="chain" id="PRO_5013435637" description="Lipocalin/cytosolic fatty-acid binding domain-containing protein" evidence="2">
    <location>
        <begin position="23"/>
        <end position="176"/>
    </location>
</feature>
<dbReference type="SUPFAM" id="SSF50814">
    <property type="entry name" value="Lipocalins"/>
    <property type="match status" value="1"/>
</dbReference>
<keyword evidence="6" id="KW-1185">Reference proteome</keyword>
<keyword evidence="3" id="KW-0564">Palmitate</keyword>
<feature type="domain" description="Lipocalin/cytosolic fatty-acid binding" evidence="4">
    <location>
        <begin position="39"/>
        <end position="173"/>
    </location>
</feature>
<evidence type="ECO:0000256" key="3">
    <source>
        <dbReference type="PIRSR" id="PIRSR036893-52"/>
    </source>
</evidence>
<comment type="similarity">
    <text evidence="1 2">Belongs to the calycin superfamily. Lipocalin family.</text>
</comment>
<dbReference type="InterPro" id="IPR000566">
    <property type="entry name" value="Lipocln_cytosolic_FA-bd_dom"/>
</dbReference>
<dbReference type="Pfam" id="PF08212">
    <property type="entry name" value="Lipocalin_2"/>
    <property type="match status" value="1"/>
</dbReference>
<dbReference type="Gene3D" id="2.40.128.20">
    <property type="match status" value="1"/>
</dbReference>
<dbReference type="InterPro" id="IPR047202">
    <property type="entry name" value="Lipocalin_Blc-like_dom"/>
</dbReference>
<dbReference type="PANTHER" id="PTHR10612">
    <property type="entry name" value="APOLIPOPROTEIN D"/>
    <property type="match status" value="1"/>
</dbReference>
<dbReference type="OrthoDB" id="594739at2"/>
<dbReference type="PANTHER" id="PTHR10612:SF34">
    <property type="entry name" value="APOLIPOPROTEIN D"/>
    <property type="match status" value="1"/>
</dbReference>
<evidence type="ECO:0000259" key="4">
    <source>
        <dbReference type="Pfam" id="PF08212"/>
    </source>
</evidence>
<dbReference type="CDD" id="cd19438">
    <property type="entry name" value="lipocalin_Blc-like"/>
    <property type="match status" value="1"/>
</dbReference>
<dbReference type="AlphaFoldDB" id="A0A0C1G937"/>
<dbReference type="PRINTS" id="PR01171">
    <property type="entry name" value="BCTLIPOCALIN"/>
</dbReference>
<feature type="lipid moiety-binding region" description="S-diacylglycerol cysteine" evidence="3">
    <location>
        <position position="21"/>
    </location>
</feature>
<dbReference type="InterPro" id="IPR012674">
    <property type="entry name" value="Calycin"/>
</dbReference>
<keyword evidence="2" id="KW-0732">Signal</keyword>
<reference evidence="5 6" key="1">
    <citation type="submission" date="2014-10" db="EMBL/GenBank/DDBJ databases">
        <title>Pedobacter Kyungheensis.</title>
        <authorList>
            <person name="Anderson B.M."/>
            <person name="Newman J.D."/>
        </authorList>
    </citation>
    <scope>NUCLEOTIDE SEQUENCE [LARGE SCALE GENOMIC DNA]</scope>
    <source>
        <strain evidence="5 6">KACC 16221</strain>
    </source>
</reference>
<feature type="signal peptide" evidence="2">
    <location>
        <begin position="1"/>
        <end position="22"/>
    </location>
</feature>
<organism evidence="5 6">
    <name type="scientific">Pedobacter kyungheensis</name>
    <dbReference type="NCBI Taxonomy" id="1069985"/>
    <lineage>
        <taxon>Bacteria</taxon>
        <taxon>Pseudomonadati</taxon>
        <taxon>Bacteroidota</taxon>
        <taxon>Sphingobacteriia</taxon>
        <taxon>Sphingobacteriales</taxon>
        <taxon>Sphingobacteriaceae</taxon>
        <taxon>Pedobacter</taxon>
    </lineage>
</organism>
<dbReference type="GO" id="GO:0006950">
    <property type="term" value="P:response to stress"/>
    <property type="evidence" value="ECO:0007669"/>
    <property type="project" value="UniProtKB-ARBA"/>
</dbReference>
<dbReference type="InterPro" id="IPR022271">
    <property type="entry name" value="Lipocalin_ApoD"/>
</dbReference>
<dbReference type="PROSITE" id="PS51257">
    <property type="entry name" value="PROKAR_LIPOPROTEIN"/>
    <property type="match status" value="1"/>
</dbReference>
<comment type="caution">
    <text evidence="5">The sequence shown here is derived from an EMBL/GenBank/DDBJ whole genome shotgun (WGS) entry which is preliminary data.</text>
</comment>
<proteinExistence type="inferred from homology"/>
<accession>A0A0C1G937</accession>
<evidence type="ECO:0000256" key="2">
    <source>
        <dbReference type="PIRNR" id="PIRNR036893"/>
    </source>
</evidence>
<evidence type="ECO:0000256" key="1">
    <source>
        <dbReference type="ARBA" id="ARBA00006889"/>
    </source>
</evidence>
<evidence type="ECO:0000313" key="6">
    <source>
        <dbReference type="Proteomes" id="UP000031246"/>
    </source>
</evidence>
<keyword evidence="3" id="KW-0449">Lipoprotein</keyword>
<dbReference type="RefSeq" id="WP_039471297.1">
    <property type="nucleotide sequence ID" value="NZ_JSYN01000002.1"/>
</dbReference>
<feature type="lipid moiety-binding region" description="N-palmitoyl cysteine" evidence="3">
    <location>
        <position position="21"/>
    </location>
</feature>
<dbReference type="EMBL" id="JSYN01000002">
    <property type="protein sequence ID" value="KIA96604.1"/>
    <property type="molecule type" value="Genomic_DNA"/>
</dbReference>
<dbReference type="Proteomes" id="UP000031246">
    <property type="component" value="Unassembled WGS sequence"/>
</dbReference>
<dbReference type="PIRSF" id="PIRSF036893">
    <property type="entry name" value="Lipocalin_ApoD"/>
    <property type="match status" value="1"/>
</dbReference>